<evidence type="ECO:0000256" key="1">
    <source>
        <dbReference type="ARBA" id="ARBA00022490"/>
    </source>
</evidence>
<protein>
    <recommendedName>
        <fullName evidence="6">Ribosomal RNA small subunit methyltransferase G</fullName>
        <ecNumber evidence="6">2.1.1.-</ecNumber>
    </recommendedName>
    <alternativeName>
        <fullName evidence="6">16S rRNA 7-methylguanosine methyltransferase</fullName>
        <shortName evidence="6">16S rRNA m7G methyltransferase</shortName>
    </alternativeName>
</protein>
<evidence type="ECO:0000256" key="3">
    <source>
        <dbReference type="ARBA" id="ARBA00022603"/>
    </source>
</evidence>
<feature type="binding site" evidence="6">
    <location>
        <position position="56"/>
    </location>
    <ligand>
        <name>S-adenosyl-L-methionine</name>
        <dbReference type="ChEBI" id="CHEBI:59789"/>
    </ligand>
</feature>
<feature type="binding site" evidence="6">
    <location>
        <begin position="107"/>
        <end position="108"/>
    </location>
    <ligand>
        <name>S-adenosyl-L-methionine</name>
        <dbReference type="ChEBI" id="CHEBI:59789"/>
    </ligand>
</feature>
<comment type="similarity">
    <text evidence="6">Belongs to the methyltransferase superfamily. RNA methyltransferase RsmG family.</text>
</comment>
<feature type="binding site" evidence="6">
    <location>
        <position position="126"/>
    </location>
    <ligand>
        <name>S-adenosyl-L-methionine</name>
        <dbReference type="ChEBI" id="CHEBI:59789"/>
    </ligand>
</feature>
<evidence type="ECO:0000256" key="4">
    <source>
        <dbReference type="ARBA" id="ARBA00022679"/>
    </source>
</evidence>
<dbReference type="InterPro" id="IPR003682">
    <property type="entry name" value="rRNA_ssu_MeTfrase_G"/>
</dbReference>
<proteinExistence type="inferred from homology"/>
<evidence type="ECO:0000256" key="2">
    <source>
        <dbReference type="ARBA" id="ARBA00022552"/>
    </source>
</evidence>
<dbReference type="Proteomes" id="UP000045545">
    <property type="component" value="Unassembled WGS sequence"/>
</dbReference>
<keyword evidence="8" id="KW-1185">Reference proteome</keyword>
<organism evidence="7 8">
    <name type="scientific">Syntrophomonas zehnderi OL-4</name>
    <dbReference type="NCBI Taxonomy" id="690567"/>
    <lineage>
        <taxon>Bacteria</taxon>
        <taxon>Bacillati</taxon>
        <taxon>Bacillota</taxon>
        <taxon>Clostridia</taxon>
        <taxon>Eubacteriales</taxon>
        <taxon>Syntrophomonadaceae</taxon>
        <taxon>Syntrophomonas</taxon>
    </lineage>
</organism>
<dbReference type="OrthoDB" id="9808773at2"/>
<dbReference type="InterPro" id="IPR029063">
    <property type="entry name" value="SAM-dependent_MTases_sf"/>
</dbReference>
<dbReference type="STRING" id="690567.856"/>
<keyword evidence="3 6" id="KW-0489">Methyltransferase</keyword>
<keyword evidence="4 6" id="KW-0808">Transferase</keyword>
<dbReference type="Pfam" id="PF02527">
    <property type="entry name" value="GidB"/>
    <property type="match status" value="1"/>
</dbReference>
<dbReference type="RefSeq" id="WP_052729594.1">
    <property type="nucleotide sequence ID" value="NZ_CGIH01000012.1"/>
</dbReference>
<accession>A0A0E3W2W0</accession>
<evidence type="ECO:0000256" key="6">
    <source>
        <dbReference type="HAMAP-Rule" id="MF_00074"/>
    </source>
</evidence>
<feature type="binding site" evidence="6">
    <location>
        <position position="61"/>
    </location>
    <ligand>
        <name>S-adenosyl-L-methionine</name>
        <dbReference type="ChEBI" id="CHEBI:59789"/>
    </ligand>
</feature>
<dbReference type="HAMAP" id="MF_00074">
    <property type="entry name" value="16SrRNA_methyltr_G"/>
    <property type="match status" value="1"/>
</dbReference>
<reference evidence="7 8" key="1">
    <citation type="submission" date="2015-03" db="EMBL/GenBank/DDBJ databases">
        <authorList>
            <person name="Murphy D."/>
        </authorList>
    </citation>
    <scope>NUCLEOTIDE SEQUENCE [LARGE SCALE GENOMIC DNA]</scope>
    <source>
        <strain evidence="7 8">OL-4</strain>
    </source>
</reference>
<keyword evidence="5 6" id="KW-0949">S-adenosyl-L-methionine</keyword>
<evidence type="ECO:0000313" key="8">
    <source>
        <dbReference type="Proteomes" id="UP000045545"/>
    </source>
</evidence>
<gene>
    <name evidence="6" type="primary">rsmG</name>
    <name evidence="7" type="ORF">856</name>
</gene>
<dbReference type="SUPFAM" id="SSF53335">
    <property type="entry name" value="S-adenosyl-L-methionine-dependent methyltransferases"/>
    <property type="match status" value="1"/>
</dbReference>
<dbReference type="FunFam" id="3.40.50.150:FF:000041">
    <property type="entry name" value="Ribosomal RNA small subunit methyltransferase G"/>
    <property type="match status" value="1"/>
</dbReference>
<sequence length="215" mass="24323">MEINVNRYLELLIKENEKQNLVSRKAGREELIGHVEDSLKLLDFYKIKDKKVIDIGSGAGFPALLLAIYCPDAMFTLVESDLKKSNFLIQAVGELGLKNVRVLRERAEILGQNPLYRAHYDICTSRAVAALNVLLEYGLPLLELEGRLFLWKGKNYAAEIAQAEQALTVFKARVEDVCLYSLLEEKDRAIVVVKKEAPTPQKYPRRVGIPAKRPI</sequence>
<dbReference type="Gene3D" id="3.40.50.150">
    <property type="entry name" value="Vaccinia Virus protein VP39"/>
    <property type="match status" value="1"/>
</dbReference>
<dbReference type="NCBIfam" id="TIGR00138">
    <property type="entry name" value="rsmG_gidB"/>
    <property type="match status" value="1"/>
</dbReference>
<dbReference type="PIRSF" id="PIRSF003078">
    <property type="entry name" value="GidB"/>
    <property type="match status" value="1"/>
</dbReference>
<dbReference type="EMBL" id="CGIH01000012">
    <property type="protein sequence ID" value="CFX25442.1"/>
    <property type="molecule type" value="Genomic_DNA"/>
</dbReference>
<dbReference type="AlphaFoldDB" id="A0A0E3W2W0"/>
<keyword evidence="2 6" id="KW-0698">rRNA processing</keyword>
<dbReference type="GO" id="GO:0070043">
    <property type="term" value="F:rRNA (guanine-N7-)-methyltransferase activity"/>
    <property type="evidence" value="ECO:0007669"/>
    <property type="project" value="UniProtKB-UniRule"/>
</dbReference>
<name>A0A0E3W2W0_9FIRM</name>
<evidence type="ECO:0000256" key="5">
    <source>
        <dbReference type="ARBA" id="ARBA00022691"/>
    </source>
</evidence>
<evidence type="ECO:0000313" key="7">
    <source>
        <dbReference type="EMBL" id="CFX25442.1"/>
    </source>
</evidence>
<dbReference type="PANTHER" id="PTHR31760:SF0">
    <property type="entry name" value="S-ADENOSYL-L-METHIONINE-DEPENDENT METHYLTRANSFERASES SUPERFAMILY PROTEIN"/>
    <property type="match status" value="1"/>
</dbReference>
<dbReference type="EC" id="2.1.1.-" evidence="6"/>
<dbReference type="PANTHER" id="PTHR31760">
    <property type="entry name" value="S-ADENOSYL-L-METHIONINE-DEPENDENT METHYLTRANSFERASES SUPERFAMILY PROTEIN"/>
    <property type="match status" value="1"/>
</dbReference>
<comment type="subcellular location">
    <subcellularLocation>
        <location evidence="6">Cytoplasm</location>
    </subcellularLocation>
</comment>
<keyword evidence="1 6" id="KW-0963">Cytoplasm</keyword>
<comment type="function">
    <text evidence="6">Specifically methylates the N7 position of a guanine in 16S rRNA.</text>
</comment>
<dbReference type="GO" id="GO:0005829">
    <property type="term" value="C:cytosol"/>
    <property type="evidence" value="ECO:0007669"/>
    <property type="project" value="TreeGrafter"/>
</dbReference>
<comment type="caution">
    <text evidence="6">Lacks conserved residue(s) required for the propagation of feature annotation.</text>
</comment>